<evidence type="ECO:0000313" key="3">
    <source>
        <dbReference type="EMBL" id="CAK9091298.1"/>
    </source>
</evidence>
<dbReference type="SUPFAM" id="SSF56672">
    <property type="entry name" value="DNA/RNA polymerases"/>
    <property type="match status" value="1"/>
</dbReference>
<accession>A0ABP0QUS9</accession>
<feature type="region of interest" description="Disordered" evidence="1">
    <location>
        <begin position="743"/>
        <end position="769"/>
    </location>
</feature>
<protein>
    <submittedName>
        <fullName evidence="3">Protease PrsW (Protease responsible for activating sigma-W)</fullName>
    </submittedName>
</protein>
<evidence type="ECO:0000313" key="4">
    <source>
        <dbReference type="Proteomes" id="UP001642464"/>
    </source>
</evidence>
<feature type="region of interest" description="Disordered" evidence="1">
    <location>
        <begin position="261"/>
        <end position="310"/>
    </location>
</feature>
<feature type="region of interest" description="Disordered" evidence="1">
    <location>
        <begin position="323"/>
        <end position="351"/>
    </location>
</feature>
<proteinExistence type="predicted"/>
<keyword evidence="3" id="KW-0645">Protease</keyword>
<feature type="region of interest" description="Disordered" evidence="1">
    <location>
        <begin position="571"/>
        <end position="602"/>
    </location>
</feature>
<gene>
    <name evidence="3" type="ORF">SCF082_LOCUS43018</name>
</gene>
<feature type="compositionally biased region" description="Basic residues" evidence="1">
    <location>
        <begin position="272"/>
        <end position="293"/>
    </location>
</feature>
<feature type="compositionally biased region" description="Basic and acidic residues" evidence="1">
    <location>
        <begin position="194"/>
        <end position="203"/>
    </location>
</feature>
<feature type="transmembrane region" description="Helical" evidence="2">
    <location>
        <begin position="2185"/>
        <end position="2207"/>
    </location>
</feature>
<dbReference type="GO" id="GO:0006508">
    <property type="term" value="P:proteolysis"/>
    <property type="evidence" value="ECO:0007669"/>
    <property type="project" value="UniProtKB-KW"/>
</dbReference>
<dbReference type="EMBL" id="CAXAMM010040129">
    <property type="protein sequence ID" value="CAK9091298.1"/>
    <property type="molecule type" value="Genomic_DNA"/>
</dbReference>
<feature type="compositionally biased region" description="Low complexity" evidence="1">
    <location>
        <begin position="323"/>
        <end position="336"/>
    </location>
</feature>
<dbReference type="Proteomes" id="UP001642464">
    <property type="component" value="Unassembled WGS sequence"/>
</dbReference>
<feature type="compositionally biased region" description="Basic and acidic residues" evidence="1">
    <location>
        <begin position="573"/>
        <end position="595"/>
    </location>
</feature>
<keyword evidence="2" id="KW-0812">Transmembrane</keyword>
<feature type="compositionally biased region" description="Basic residues" evidence="1">
    <location>
        <begin position="1051"/>
        <end position="1060"/>
    </location>
</feature>
<dbReference type="Pfam" id="PF13367">
    <property type="entry name" value="PrsW-protease"/>
    <property type="match status" value="1"/>
</dbReference>
<feature type="region of interest" description="Disordered" evidence="1">
    <location>
        <begin position="135"/>
        <end position="154"/>
    </location>
</feature>
<dbReference type="PANTHER" id="PTHR36844">
    <property type="entry name" value="PROTEASE PRSW"/>
    <property type="match status" value="1"/>
</dbReference>
<sequence>MGNGGSELERPRDIGVPEGGVSEEELHQFLRGLLQNEKALADVCGSLCDEAFVPAESLQPLTQQLIDRLRCRDPQTLERIGEVYSSFAERPGLTPLEFQGYVACVLTQILRPLDARNEPRNEPPRARPFAATLQAEAPAEAPPPAEAPEAPEELSELQRLAKELDSLNASLTEHQKEPLPAPMDLEKAPAPTEVKAETAHEVEQKDEMAHLLANLDDLNSSLQPLRRRASPTRDDTAAAEHMAPGCAAEARRTALAPEKYVQGPHAHPQPGHPHHHQPGHPHHLQPGHPHHPQPAHPHYPQHPSSPPRDVAHSLEHVFPVAPQAQQAQQGMMAQTAQHRHAGRSPLGPAEAFDAGNTYARALRGGAGAAARGAGLERRMEVPEEGPMMPEAGLTMEGPPMGAAIPGPMPAALAAAMPVANAVNSRLQGAGKGIAYSWQAFAETMDSIFAGDASSHAAGPEPEVALPEVALPAPAPMPAPEDVPLIFRQPTVEEVREVLEQEGLLAYVATAAGSFCPKKLCLDSSYLYILEPDSSIPAVFFGMQGFCLDDLQRVVLNEAHLDSSSKPLLSLEFEEGRRKGDRPPRSEGHEGSEATGRRSPAAAEKKKAARTLAVDFTRVAIVSVVDLVRRLDSGAAAKTSGCEAKSTILDQCVMLCLYGDNVVVLTPDRDLESTRLATGSVYSEIRKMTSGKLPAGIRERETYLPKHSPNGVILHDEMRTLMSNAERRFAADGTRRRVVGRLEEPEGVVSPEAQAQAPPHQQPPEQGPEGEQRWLVVYASDGRGVGDEMAIGADVQRLFVGGKEFSMFSDDGREVLCRGVRHEDFHLAQRAALAGVNVEPPAERDLRILPVIFDSAEERWRTVSEAVPEFEDVEFDDYPLQGPRTVSHDTRQLRRLGLDFVQHHESWLKKSGVRPTDRSVHEHSSVCRALNLMMCYDQLNLPAIAAAEALNRRRTLIEHAHQGRPDAPSYEGAEDFLGVRESADGSIVDPALAAFAAKRQATKAEVMKQTRLASEEKRLSRKGEGKGNKEKEDGGKAPGKDDGYVGDVSALHSRRSRQRVQKRRLLVSREIETVKCLNHLAGFADESSWPSSPTNFSQKSALQVVSEAHFKRPPPPERETPQAALRQLLSKKVSSGYESGDAPGQVVAYQRALLSLPRDQQDPVQLSHLLPAKEKEQLEHFADSMLLSDEEMAGVLERGFSRDKYLDPVLEGDQTEYHAFVADLFACKLLDFTIAPKSQVGVFCVAKKSGKQRLVVDARRTNKLFRSPPSTLLGSADTWTRLEFDEPGAEFFVAQEDVKDFFYRLRIHRPLGEYFALPAIDPVQLRDALGFLPPGVEELLDRHTAPIHPFFQVLPMGFSWSFHLAHMAHVELSARCLPHCGILQDRRPAPILGHGRGQHSSALLIYADNNNHIGIEREKLLEEQKNMIGSLHSHGLETHEVTDPVSLAESLGIRINGATGQVGTTAARDWRLDRALEGLAFARPRISGQELEVIVGHLTIRALLHRGLMSILRHAYVFIRRFYHQRHRLWASVALELRIFRGLMALGTANVFAAWDGQPICTDACLSGYAVMESQHSSQEVASLGRYDERWRFRWGDGRKVAPRSQALDTSKVFEDPKTVLPEVTGEVFGDLELVAGFPEVGHDFMNEKAWHPLWNSHITHKEPVHMIEARSILAAVKHRSRDHHRHRKKILILNDNMSVVLALQKGRCHNYGLLRVIRRISAHALATGQRFHIRWLASELNVADKGSRQWESERRAEDFEKRKAPKRGANFFQDRGCACKPEDAKPFSGGRPKEEEESVTFEGERTILEIHSVKEPQRKEYSRRLEEFYNFVAFHNLSIRTEGELDIAMCDYADELFLDGEGCHVGEKLKAALEYERPEGIRSGQLMLPRFKRAMKGWRKLAPQQTRLPMMEFLKSCISGLMMDMGEREMSLFNETSFSTYARPGELLRLRPVDVVPRAPGHNFDVLILNPIERGETSKAGIFDETLILDDSRAPWLGELLNQLAARRSKEVGEGGQLWPFTARKYLETWRQCVRALEVEDVAETPYQNRHGGFLPVRLGSATVLRGLEPTNLRSIYVTIRARRPRAAMGLSVSPDASLQRSLSDQQLGKVGVVHSVLVRPPETCQPHQVFQVFPGDQPLLLKLPAAWRPGVTITAFYEADSNGILQPALQIDHAEVSFCTRSCLFWGGAVLLVLSFFTFLCIFPYVLLPPLGLALLSVVPIMVFALFVQLRFASSVRICQMVISFFEAIAWFLPLVAIILIIYFPVGWQDWVANCNEAIAEDGAAINAECLGKRAIQAYLMTAFLEELLKFLCVRRLLWLPFVCDPWALSCYGGAAGLGFAAVENAIYVGGGNLMVALLRAGTAVPNHLMYGLLHGAFLSRLRFSRRSSCSSYLLSPFLPMLLHGSHNFSIALCQYLDLAVGLSVMACVALAAVVILRRAMQDLGPQVDVHELIDAKILEAPVCCLCCQGQCGWAKECPLGAVCSAQLDGQLLPEELVLVRGVGAGTYELAGDGWVSSASHVRGTGRKVYFETLVGPETNNFRVGIRCSSPSGSEETWTLGPEGLWHQERLLDARPVPKQCTIGCVLELDDAKASQLSFLVDGQPWSIPELPTSAGSTFAAEWRVQGRLLLRLARFEQMESEEVQAFQVAATGRSSTALVGQVVGVLLEE</sequence>
<keyword evidence="3" id="KW-0378">Hydrolase</keyword>
<feature type="transmembrane region" description="Helical" evidence="2">
    <location>
        <begin position="2420"/>
        <end position="2438"/>
    </location>
</feature>
<feature type="region of interest" description="Disordered" evidence="1">
    <location>
        <begin position="173"/>
        <end position="203"/>
    </location>
</feature>
<comment type="caution">
    <text evidence="3">The sequence shown here is derived from an EMBL/GenBank/DDBJ whole genome shotgun (WGS) entry which is preliminary data.</text>
</comment>
<feature type="transmembrane region" description="Helical" evidence="2">
    <location>
        <begin position="2214"/>
        <end position="2231"/>
    </location>
</feature>
<feature type="transmembrane region" description="Helical" evidence="2">
    <location>
        <begin position="2243"/>
        <end position="2265"/>
    </location>
</feature>
<keyword evidence="4" id="KW-1185">Reference proteome</keyword>
<name>A0ABP0QUS9_9DINO</name>
<dbReference type="GO" id="GO:0008233">
    <property type="term" value="F:peptidase activity"/>
    <property type="evidence" value="ECO:0007669"/>
    <property type="project" value="UniProtKB-KW"/>
</dbReference>
<dbReference type="InterPro" id="IPR043502">
    <property type="entry name" value="DNA/RNA_pol_sf"/>
</dbReference>
<feature type="compositionally biased region" description="Basic and acidic residues" evidence="1">
    <location>
        <begin position="1004"/>
        <end position="1042"/>
    </location>
</feature>
<reference evidence="3 4" key="1">
    <citation type="submission" date="2024-02" db="EMBL/GenBank/DDBJ databases">
        <authorList>
            <person name="Chen Y."/>
            <person name="Shah S."/>
            <person name="Dougan E. K."/>
            <person name="Thang M."/>
            <person name="Chan C."/>
        </authorList>
    </citation>
    <scope>NUCLEOTIDE SEQUENCE [LARGE SCALE GENOMIC DNA]</scope>
</reference>
<evidence type="ECO:0000256" key="1">
    <source>
        <dbReference type="SAM" id="MobiDB-lite"/>
    </source>
</evidence>
<keyword evidence="2" id="KW-1133">Transmembrane helix</keyword>
<feature type="region of interest" description="Disordered" evidence="1">
    <location>
        <begin position="1003"/>
        <end position="1060"/>
    </location>
</feature>
<feature type="region of interest" description="Disordered" evidence="1">
    <location>
        <begin position="222"/>
        <end position="245"/>
    </location>
</feature>
<organism evidence="3 4">
    <name type="scientific">Durusdinium trenchii</name>
    <dbReference type="NCBI Taxonomy" id="1381693"/>
    <lineage>
        <taxon>Eukaryota</taxon>
        <taxon>Sar</taxon>
        <taxon>Alveolata</taxon>
        <taxon>Dinophyceae</taxon>
        <taxon>Suessiales</taxon>
        <taxon>Symbiodiniaceae</taxon>
        <taxon>Durusdinium</taxon>
    </lineage>
</organism>
<dbReference type="PANTHER" id="PTHR36844:SF1">
    <property type="entry name" value="PROTEASE PRSW"/>
    <property type="match status" value="1"/>
</dbReference>
<keyword evidence="2" id="KW-0472">Membrane</keyword>
<evidence type="ECO:0000256" key="2">
    <source>
        <dbReference type="SAM" id="Phobius"/>
    </source>
</evidence>
<dbReference type="InterPro" id="IPR026898">
    <property type="entry name" value="PrsW"/>
</dbReference>